<protein>
    <submittedName>
        <fullName evidence="1">Uncharacterized protein</fullName>
    </submittedName>
</protein>
<reference evidence="1" key="2">
    <citation type="journal article" date="2015" name="Fish Shellfish Immunol.">
        <title>Early steps in the European eel (Anguilla anguilla)-Vibrio vulnificus interaction in the gills: Role of the RtxA13 toxin.</title>
        <authorList>
            <person name="Callol A."/>
            <person name="Pajuelo D."/>
            <person name="Ebbesson L."/>
            <person name="Teles M."/>
            <person name="MacKenzie S."/>
            <person name="Amaro C."/>
        </authorList>
    </citation>
    <scope>NUCLEOTIDE SEQUENCE</scope>
</reference>
<reference evidence="1" key="1">
    <citation type="submission" date="2014-11" db="EMBL/GenBank/DDBJ databases">
        <authorList>
            <person name="Amaro Gonzalez C."/>
        </authorList>
    </citation>
    <scope>NUCLEOTIDE SEQUENCE</scope>
</reference>
<dbReference type="AlphaFoldDB" id="A0A0E9VXA4"/>
<evidence type="ECO:0000313" key="1">
    <source>
        <dbReference type="EMBL" id="JAH82717.1"/>
    </source>
</evidence>
<proteinExistence type="predicted"/>
<name>A0A0E9VXA4_ANGAN</name>
<sequence length="30" mass="3467">MEIPLLYCPCINVGTLPPFNRGQRGHQIIW</sequence>
<organism evidence="1">
    <name type="scientific">Anguilla anguilla</name>
    <name type="common">European freshwater eel</name>
    <name type="synonym">Muraena anguilla</name>
    <dbReference type="NCBI Taxonomy" id="7936"/>
    <lineage>
        <taxon>Eukaryota</taxon>
        <taxon>Metazoa</taxon>
        <taxon>Chordata</taxon>
        <taxon>Craniata</taxon>
        <taxon>Vertebrata</taxon>
        <taxon>Euteleostomi</taxon>
        <taxon>Actinopterygii</taxon>
        <taxon>Neopterygii</taxon>
        <taxon>Teleostei</taxon>
        <taxon>Anguilliformes</taxon>
        <taxon>Anguillidae</taxon>
        <taxon>Anguilla</taxon>
    </lineage>
</organism>
<accession>A0A0E9VXA4</accession>
<dbReference type="EMBL" id="GBXM01025860">
    <property type="protein sequence ID" value="JAH82717.1"/>
    <property type="molecule type" value="Transcribed_RNA"/>
</dbReference>